<keyword evidence="1" id="KW-0472">Membrane</keyword>
<evidence type="ECO:0000256" key="1">
    <source>
        <dbReference type="SAM" id="Phobius"/>
    </source>
</evidence>
<feature type="transmembrane region" description="Helical" evidence="1">
    <location>
        <begin position="59"/>
        <end position="83"/>
    </location>
</feature>
<keyword evidence="1" id="KW-0812">Transmembrane</keyword>
<dbReference type="Proteomes" id="UP001497516">
    <property type="component" value="Chromosome 2"/>
</dbReference>
<protein>
    <submittedName>
        <fullName evidence="2">Uncharacterized protein</fullName>
    </submittedName>
</protein>
<proteinExistence type="predicted"/>
<keyword evidence="1" id="KW-1133">Transmembrane helix</keyword>
<organism evidence="2 3">
    <name type="scientific">Linum trigynum</name>
    <dbReference type="NCBI Taxonomy" id="586398"/>
    <lineage>
        <taxon>Eukaryota</taxon>
        <taxon>Viridiplantae</taxon>
        <taxon>Streptophyta</taxon>
        <taxon>Embryophyta</taxon>
        <taxon>Tracheophyta</taxon>
        <taxon>Spermatophyta</taxon>
        <taxon>Magnoliopsida</taxon>
        <taxon>eudicotyledons</taxon>
        <taxon>Gunneridae</taxon>
        <taxon>Pentapetalae</taxon>
        <taxon>rosids</taxon>
        <taxon>fabids</taxon>
        <taxon>Malpighiales</taxon>
        <taxon>Linaceae</taxon>
        <taxon>Linum</taxon>
    </lineage>
</organism>
<dbReference type="EMBL" id="OZ034815">
    <property type="protein sequence ID" value="CAL1372442.1"/>
    <property type="molecule type" value="Genomic_DNA"/>
</dbReference>
<name>A0AAV2DGL4_9ROSI</name>
<gene>
    <name evidence="2" type="ORF">LTRI10_LOCUS14450</name>
</gene>
<dbReference type="AlphaFoldDB" id="A0AAV2DGL4"/>
<sequence>MLPTAHIYTHRARGGSPPRHHLIKCFVPSLLSEAPTTLSGFCRLAGAHRRGTTCQPGPLWPLVLCLHAYAAWSAMGFAGFFSWPIALGYFHLTGLFLSPFSNALNNSGLLLLAHGLGLPSPKWALLGPL</sequence>
<keyword evidence="3" id="KW-1185">Reference proteome</keyword>
<evidence type="ECO:0000313" key="3">
    <source>
        <dbReference type="Proteomes" id="UP001497516"/>
    </source>
</evidence>
<accession>A0AAV2DGL4</accession>
<evidence type="ECO:0000313" key="2">
    <source>
        <dbReference type="EMBL" id="CAL1372442.1"/>
    </source>
</evidence>
<reference evidence="2 3" key="1">
    <citation type="submission" date="2024-04" db="EMBL/GenBank/DDBJ databases">
        <authorList>
            <person name="Fracassetti M."/>
        </authorList>
    </citation>
    <scope>NUCLEOTIDE SEQUENCE [LARGE SCALE GENOMIC DNA]</scope>
</reference>